<dbReference type="EMBL" id="ML009257">
    <property type="protein sequence ID" value="RKO97473.1"/>
    <property type="molecule type" value="Genomic_DNA"/>
</dbReference>
<evidence type="ECO:0000313" key="8">
    <source>
        <dbReference type="Proteomes" id="UP000268535"/>
    </source>
</evidence>
<comment type="similarity">
    <text evidence="2">Belongs to the mitochondrion-specific ribosomal protein mS41 family.</text>
</comment>
<dbReference type="PANTHER" id="PTHR28235">
    <property type="entry name" value="PROTEIN FYV4, MITOCHONDRIAL"/>
    <property type="match status" value="1"/>
</dbReference>
<accession>A0A4P9WYM9</accession>
<evidence type="ECO:0000256" key="1">
    <source>
        <dbReference type="ARBA" id="ARBA00004173"/>
    </source>
</evidence>
<dbReference type="OrthoDB" id="18595at2759"/>
<dbReference type="Pfam" id="PF09597">
    <property type="entry name" value="SAM_Ribosomal_mS41"/>
    <property type="match status" value="1"/>
</dbReference>
<comment type="subcellular location">
    <subcellularLocation>
        <location evidence="1">Mitochondrion</location>
    </subcellularLocation>
</comment>
<reference evidence="8 9" key="1">
    <citation type="journal article" date="2018" name="Nat. Microbiol.">
        <title>Leveraging single-cell genomics to expand the fungal tree of life.</title>
        <authorList>
            <person name="Ahrendt S.R."/>
            <person name="Quandt C.A."/>
            <person name="Ciobanu D."/>
            <person name="Clum A."/>
            <person name="Salamov A."/>
            <person name="Andreopoulos B."/>
            <person name="Cheng J.F."/>
            <person name="Woyke T."/>
            <person name="Pelin A."/>
            <person name="Henrissat B."/>
            <person name="Reynolds N.K."/>
            <person name="Benny G.L."/>
            <person name="Smith M.E."/>
            <person name="James T.Y."/>
            <person name="Grigoriev I.V."/>
        </authorList>
    </citation>
    <scope>NUCLEOTIDE SEQUENCE [LARGE SCALE GENOMIC DNA]</scope>
    <source>
        <strain evidence="8 9">ATCC 52028</strain>
    </source>
</reference>
<evidence type="ECO:0000256" key="3">
    <source>
        <dbReference type="ARBA" id="ARBA00023128"/>
    </source>
</evidence>
<evidence type="ECO:0000259" key="5">
    <source>
        <dbReference type="SMART" id="SM01238"/>
    </source>
</evidence>
<dbReference type="EMBL" id="ML014370">
    <property type="protein sequence ID" value="RKO98742.1"/>
    <property type="molecule type" value="Genomic_DNA"/>
</dbReference>
<evidence type="ECO:0000313" key="7">
    <source>
        <dbReference type="EMBL" id="RKO98742.1"/>
    </source>
</evidence>
<evidence type="ECO:0000313" key="6">
    <source>
        <dbReference type="EMBL" id="RKO97473.1"/>
    </source>
</evidence>
<name>A0A4P9WYM9_9FUNG</name>
<organism evidence="6 8">
    <name type="scientific">Caulochytrium protostelioides</name>
    <dbReference type="NCBI Taxonomy" id="1555241"/>
    <lineage>
        <taxon>Eukaryota</taxon>
        <taxon>Fungi</taxon>
        <taxon>Fungi incertae sedis</taxon>
        <taxon>Chytridiomycota</taxon>
        <taxon>Chytridiomycota incertae sedis</taxon>
        <taxon>Chytridiomycetes</taxon>
        <taxon>Caulochytriales</taxon>
        <taxon>Caulochytriaceae</taxon>
        <taxon>Caulochytrium</taxon>
    </lineage>
</organism>
<dbReference type="GO" id="GO:0005739">
    <property type="term" value="C:mitochondrion"/>
    <property type="evidence" value="ECO:0007669"/>
    <property type="project" value="UniProtKB-SubCell"/>
</dbReference>
<reference evidence="6" key="3">
    <citation type="submission" date="2018-08" db="EMBL/GenBank/DDBJ databases">
        <title>Leveraging single-cell genomics to expand the Fungal Tree of Life.</title>
        <authorList>
            <consortium name="DOE Joint Genome Institute"/>
            <person name="Ahrendt S.R."/>
            <person name="Quandt C.A."/>
            <person name="Ciobanu D."/>
            <person name="Clum A."/>
            <person name="Salamov A."/>
            <person name="Andreopoulos B."/>
            <person name="Cheng J.-F."/>
            <person name="Woyke T."/>
            <person name="Pelin A."/>
            <person name="Henrissat B."/>
            <person name="Reynolds N."/>
            <person name="Benny G.L."/>
            <person name="Smith M.E."/>
            <person name="James T.Y."/>
            <person name="Grigoriev I.V."/>
        </authorList>
    </citation>
    <scope>NUCLEOTIDE SEQUENCE</scope>
    <source>
        <strain evidence="6">ATCC 52028</strain>
    </source>
</reference>
<protein>
    <recommendedName>
        <fullName evidence="4">Small ribosomal subunit protein mS41</fullName>
    </recommendedName>
</protein>
<dbReference type="InterPro" id="IPR039603">
    <property type="entry name" value="Ribosomal_mS41"/>
</dbReference>
<reference evidence="7" key="2">
    <citation type="submission" date="2018-04" db="EMBL/GenBank/DDBJ databases">
        <title>Leveraging single-cell genomics to expand the Fungal Tree of Life.</title>
        <authorList>
            <consortium name="DOE Joint Genome Institute"/>
            <person name="Ahrendt S.R."/>
            <person name="Quandt C.A."/>
            <person name="Ciobanu D."/>
            <person name="Clum A."/>
            <person name="Salamov A."/>
            <person name="Andreopoulos B."/>
            <person name="Cheng J.-F."/>
            <person name="Woyke T."/>
            <person name="Pelin A."/>
            <person name="Henrissat B."/>
            <person name="Benny G.L."/>
            <person name="Smith M.E."/>
            <person name="James T.Y."/>
            <person name="Grigoriev I.V."/>
        </authorList>
    </citation>
    <scope>NUCLEOTIDE SEQUENCE</scope>
    <source>
        <strain evidence="7">ATCC 52028</strain>
    </source>
</reference>
<evidence type="ECO:0000313" key="9">
    <source>
        <dbReference type="Proteomes" id="UP000274922"/>
    </source>
</evidence>
<dbReference type="PANTHER" id="PTHR28235:SF1">
    <property type="entry name" value="SMALL RIBOSOMAL SUBUNIT PROTEIN MS41"/>
    <property type="match status" value="1"/>
</dbReference>
<feature type="non-terminal residue" evidence="6">
    <location>
        <position position="1"/>
    </location>
</feature>
<dbReference type="InterPro" id="IPR019083">
    <property type="entry name" value="SAM_Ribosomal_mS41"/>
</dbReference>
<keyword evidence="9" id="KW-1185">Reference proteome</keyword>
<dbReference type="AlphaFoldDB" id="A0A4P9WYM9"/>
<sequence length="86" mass="9866">SFLKIIGRGCSAVADKIESWDALFTTTTCALKERGVGTTHRKWIANCVELYKKGIDPFEVPIPKRQKRYMREVRRAQALRRSKGLL</sequence>
<gene>
    <name evidence="6" type="ORF">CAUPRSCDRAFT_6467</name>
    <name evidence="7" type="ORF">CXG81DRAFT_15498</name>
</gene>
<dbReference type="Proteomes" id="UP000268535">
    <property type="component" value="Unassembled WGS sequence"/>
</dbReference>
<evidence type="ECO:0000256" key="4">
    <source>
        <dbReference type="ARBA" id="ARBA00035129"/>
    </source>
</evidence>
<keyword evidence="3" id="KW-0496">Mitochondrion</keyword>
<evidence type="ECO:0000256" key="2">
    <source>
        <dbReference type="ARBA" id="ARBA00010492"/>
    </source>
</evidence>
<dbReference type="SMART" id="SM01238">
    <property type="entry name" value="IGR"/>
    <property type="match status" value="1"/>
</dbReference>
<dbReference type="Proteomes" id="UP000274922">
    <property type="component" value="Unassembled WGS sequence"/>
</dbReference>
<feature type="domain" description="Small ribosomal subunit protein mS41 SAM" evidence="5">
    <location>
        <begin position="1"/>
        <end position="54"/>
    </location>
</feature>
<proteinExistence type="inferred from homology"/>